<sequence>MPSTHIQKQFWVNKFVWLTGFVLLVNIIQACSSALLNDEPYYWIYARYLDWGYFDHPPLIALLIRLGGSIASAEIGVRLFPLLLGSGTFYLICKLVDDEAEEVVNLKLLSLLLLSSLFLNLYSFLAIPDTPLLFFATLFLYVYRKYLKNDSLLNAALLGLVTALVLYSKYHGILVVGITLISNLQLLRRRSFYLIVFVAIALYTPHIWWQIGHDYPTIRFQFAGRSGSFEIQHMLSYIGEQAAVTGPVILLLFSILYKPQNQFQKTLKYNVIGVFVFFLISSLKAMVNVHWTAIAWPPMICMAYLYINKLKSRVPLIYGLLVVNLVAVIVLRLNLSLNWFSISNFNDKNPKLMAATLAGKANGRPLVFDNSYNEPSYYTFYTGQACFAVNDIWYKKTQYNYLPSLEQKFQNQAVTYVSDAPVNKASREIVIPKGKKYYLTYIDHFNSFTGVNVRVPELVNYFKRGTAATLKIVVDAPAQYVPLLKATGAYIIIAFTNNLTQEVVYTKCPLPAGFNNSRPFNITFKAPITSGSYHYQFCVVAKEHVGAGYNSNVYQAEVN</sequence>
<name>A0ABW5YDQ1_9SPHI</name>
<dbReference type="Pfam" id="PF13231">
    <property type="entry name" value="PMT_2"/>
    <property type="match status" value="1"/>
</dbReference>
<evidence type="ECO:0000256" key="6">
    <source>
        <dbReference type="ARBA" id="ARBA00022989"/>
    </source>
</evidence>
<keyword evidence="6 8" id="KW-1133">Transmembrane helix</keyword>
<keyword evidence="7 8" id="KW-0472">Membrane</keyword>
<feature type="transmembrane region" description="Helical" evidence="8">
    <location>
        <begin position="231"/>
        <end position="255"/>
    </location>
</feature>
<dbReference type="InterPro" id="IPR050297">
    <property type="entry name" value="LipidA_mod_glycosyltrf_83"/>
</dbReference>
<gene>
    <name evidence="10" type="ORF">ACFS5N_13025</name>
</gene>
<keyword evidence="5 8" id="KW-0812">Transmembrane</keyword>
<accession>A0ABW5YDQ1</accession>
<evidence type="ECO:0000259" key="9">
    <source>
        <dbReference type="Pfam" id="PF13231"/>
    </source>
</evidence>
<dbReference type="PANTHER" id="PTHR33908:SF11">
    <property type="entry name" value="MEMBRANE PROTEIN"/>
    <property type="match status" value="1"/>
</dbReference>
<evidence type="ECO:0000256" key="3">
    <source>
        <dbReference type="ARBA" id="ARBA00022676"/>
    </source>
</evidence>
<reference evidence="11" key="1">
    <citation type="journal article" date="2019" name="Int. J. Syst. Evol. Microbiol.">
        <title>The Global Catalogue of Microorganisms (GCM) 10K type strain sequencing project: providing services to taxonomists for standard genome sequencing and annotation.</title>
        <authorList>
            <consortium name="The Broad Institute Genomics Platform"/>
            <consortium name="The Broad Institute Genome Sequencing Center for Infectious Disease"/>
            <person name="Wu L."/>
            <person name="Ma J."/>
        </authorList>
    </citation>
    <scope>NUCLEOTIDE SEQUENCE [LARGE SCALE GENOMIC DNA]</scope>
    <source>
        <strain evidence="11">KCTC 22437</strain>
    </source>
</reference>
<evidence type="ECO:0000256" key="5">
    <source>
        <dbReference type="ARBA" id="ARBA00022692"/>
    </source>
</evidence>
<keyword evidence="4 10" id="KW-0808">Transferase</keyword>
<feature type="transmembrane region" description="Helical" evidence="8">
    <location>
        <begin position="117"/>
        <end position="143"/>
    </location>
</feature>
<evidence type="ECO:0000256" key="2">
    <source>
        <dbReference type="ARBA" id="ARBA00022475"/>
    </source>
</evidence>
<feature type="transmembrane region" description="Helical" evidence="8">
    <location>
        <begin position="192"/>
        <end position="211"/>
    </location>
</feature>
<evidence type="ECO:0000256" key="1">
    <source>
        <dbReference type="ARBA" id="ARBA00004651"/>
    </source>
</evidence>
<organism evidence="10 11">
    <name type="scientific">Mucilaginibacter ximonensis</name>
    <dbReference type="NCBI Taxonomy" id="538021"/>
    <lineage>
        <taxon>Bacteria</taxon>
        <taxon>Pseudomonadati</taxon>
        <taxon>Bacteroidota</taxon>
        <taxon>Sphingobacteriia</taxon>
        <taxon>Sphingobacteriales</taxon>
        <taxon>Sphingobacteriaceae</taxon>
        <taxon>Mucilaginibacter</taxon>
    </lineage>
</organism>
<feature type="transmembrane region" description="Helical" evidence="8">
    <location>
        <begin position="314"/>
        <end position="335"/>
    </location>
</feature>
<protein>
    <submittedName>
        <fullName evidence="10">ArnT family glycosyltransferase</fullName>
        <ecNumber evidence="10">2.4.-.-</ecNumber>
    </submittedName>
</protein>
<feature type="domain" description="Glycosyltransferase RgtA/B/C/D-like" evidence="9">
    <location>
        <begin position="55"/>
        <end position="209"/>
    </location>
</feature>
<evidence type="ECO:0000256" key="7">
    <source>
        <dbReference type="ARBA" id="ARBA00023136"/>
    </source>
</evidence>
<dbReference type="InterPro" id="IPR038731">
    <property type="entry name" value="RgtA/B/C-like"/>
</dbReference>
<comment type="caution">
    <text evidence="10">The sequence shown here is derived from an EMBL/GenBank/DDBJ whole genome shotgun (WGS) entry which is preliminary data.</text>
</comment>
<evidence type="ECO:0000256" key="8">
    <source>
        <dbReference type="SAM" id="Phobius"/>
    </source>
</evidence>
<evidence type="ECO:0000313" key="10">
    <source>
        <dbReference type="EMBL" id="MFD2873400.1"/>
    </source>
</evidence>
<dbReference type="EC" id="2.4.-.-" evidence="10"/>
<keyword evidence="11" id="KW-1185">Reference proteome</keyword>
<dbReference type="EMBL" id="JBHUPD010000002">
    <property type="protein sequence ID" value="MFD2873400.1"/>
    <property type="molecule type" value="Genomic_DNA"/>
</dbReference>
<evidence type="ECO:0000256" key="4">
    <source>
        <dbReference type="ARBA" id="ARBA00022679"/>
    </source>
</evidence>
<proteinExistence type="predicted"/>
<feature type="transmembrane region" description="Helical" evidence="8">
    <location>
        <begin position="267"/>
        <end position="283"/>
    </location>
</feature>
<dbReference type="GO" id="GO:0016757">
    <property type="term" value="F:glycosyltransferase activity"/>
    <property type="evidence" value="ECO:0007669"/>
    <property type="project" value="UniProtKB-KW"/>
</dbReference>
<dbReference type="PANTHER" id="PTHR33908">
    <property type="entry name" value="MANNOSYLTRANSFERASE YKCB-RELATED"/>
    <property type="match status" value="1"/>
</dbReference>
<keyword evidence="2" id="KW-1003">Cell membrane</keyword>
<feature type="transmembrane region" description="Helical" evidence="8">
    <location>
        <begin position="15"/>
        <end position="36"/>
    </location>
</feature>
<dbReference type="RefSeq" id="WP_377186089.1">
    <property type="nucleotide sequence ID" value="NZ_JBHUPD010000002.1"/>
</dbReference>
<comment type="subcellular location">
    <subcellularLocation>
        <location evidence="1">Cell membrane</location>
        <topology evidence="1">Multi-pass membrane protein</topology>
    </subcellularLocation>
</comment>
<evidence type="ECO:0000313" key="11">
    <source>
        <dbReference type="Proteomes" id="UP001597557"/>
    </source>
</evidence>
<feature type="transmembrane region" description="Helical" evidence="8">
    <location>
        <begin position="155"/>
        <end position="180"/>
    </location>
</feature>
<dbReference type="Proteomes" id="UP001597557">
    <property type="component" value="Unassembled WGS sequence"/>
</dbReference>
<keyword evidence="3 10" id="KW-0328">Glycosyltransferase</keyword>